<sequence length="380" mass="39961">MEHGPLSDLQTPALLLDESRMRRNIQRLETHVSGKGALLRPHLKTAKSVDVAKVLLAGGTGPATVSTLAEAEVFAAAGVRDIVYAVGITPQKLRRVAEIREKGCDLSVILDSVEQARAVSEASRQAGKSIPALIELDCDGHRSGIDPGDPVLVEVGRILDEGAAELRGVLTHAGESYEVSGHAAHSDFAERERRAAVLAAETLRSAGLPCPVVSVGSTPTAHAAQDLTGVSEVRAGVYVFFDLFQAGIGVCTIDDIALSVLTTVVGHQREKGWIITDAGWMALSQDKGTSRQRVDQGLGLVCDASGKPYSDLIVVKANQEHGIVSVRPGSSSALPELPVGALLRILPVHACATAGNFGVYNVLPAGSGVSLKTWQRFSGW</sequence>
<dbReference type="SUPFAM" id="SSF51419">
    <property type="entry name" value="PLP-binding barrel"/>
    <property type="match status" value="1"/>
</dbReference>
<evidence type="ECO:0000313" key="4">
    <source>
        <dbReference type="EMBL" id="CTQ67773.1"/>
    </source>
</evidence>
<gene>
    <name evidence="4" type="primary">dthadh</name>
    <name evidence="4" type="ORF">LA5096_01562</name>
</gene>
<name>A0A0M6ZID5_9HYPH</name>
<dbReference type="InterPro" id="IPR001608">
    <property type="entry name" value="Ala_racemase_N"/>
</dbReference>
<dbReference type="Proteomes" id="UP000049983">
    <property type="component" value="Unassembled WGS sequence"/>
</dbReference>
<dbReference type="STRING" id="311410.LA5095_04583"/>
<dbReference type="InterPro" id="IPR029066">
    <property type="entry name" value="PLP-binding_barrel"/>
</dbReference>
<comment type="similarity">
    <text evidence="1">Belongs to the DSD1 family.</text>
</comment>
<dbReference type="EMBL" id="CXWC01000003">
    <property type="protein sequence ID" value="CTQ67773.1"/>
    <property type="molecule type" value="Genomic_DNA"/>
</dbReference>
<dbReference type="Gene3D" id="3.20.20.10">
    <property type="entry name" value="Alanine racemase"/>
    <property type="match status" value="1"/>
</dbReference>
<dbReference type="OrthoDB" id="9772497at2"/>
<dbReference type="SMART" id="SM01119">
    <property type="entry name" value="D-ser_dehydrat"/>
    <property type="match status" value="1"/>
</dbReference>
<dbReference type="PANTHER" id="PTHR28004">
    <property type="entry name" value="ZGC:162816-RELATED"/>
    <property type="match status" value="1"/>
</dbReference>
<dbReference type="CDD" id="cd06812">
    <property type="entry name" value="PLPDE_III_DSD_D-TA_like_1"/>
    <property type="match status" value="1"/>
</dbReference>
<keyword evidence="5" id="KW-1185">Reference proteome</keyword>
<dbReference type="PANTHER" id="PTHR28004:SF2">
    <property type="entry name" value="D-SERINE DEHYDRATASE"/>
    <property type="match status" value="1"/>
</dbReference>
<reference evidence="5" key="1">
    <citation type="submission" date="2015-07" db="EMBL/GenBank/DDBJ databases">
        <authorList>
            <person name="Rodrigo-Torres Lidia"/>
            <person name="Arahal R.David."/>
        </authorList>
    </citation>
    <scope>NUCLEOTIDE SEQUENCE [LARGE SCALE GENOMIC DNA]</scope>
    <source>
        <strain evidence="5">CECT 5096</strain>
    </source>
</reference>
<protein>
    <submittedName>
        <fullName evidence="4">D-threo-3-hydroxyaspartate dehydratase</fullName>
        <ecNumber evidence="4">4.3.1.27</ecNumber>
    </submittedName>
</protein>
<feature type="domain" description="D-serine dehydratase-like" evidence="3">
    <location>
        <begin position="257"/>
        <end position="364"/>
    </location>
</feature>
<keyword evidence="2 4" id="KW-0456">Lyase</keyword>
<dbReference type="InterPro" id="IPR051466">
    <property type="entry name" value="D-amino_acid_metab_enzyme"/>
</dbReference>
<evidence type="ECO:0000256" key="2">
    <source>
        <dbReference type="ARBA" id="ARBA00023239"/>
    </source>
</evidence>
<dbReference type="AlphaFoldDB" id="A0A0M6ZID5"/>
<dbReference type="InterPro" id="IPR042208">
    <property type="entry name" value="D-ser_dehydrat-like_sf"/>
</dbReference>
<dbReference type="Pfam" id="PF14031">
    <property type="entry name" value="D-ser_dehydrat"/>
    <property type="match status" value="1"/>
</dbReference>
<dbReference type="InterPro" id="IPR026956">
    <property type="entry name" value="D-ser_dehydrat-like_dom"/>
</dbReference>
<dbReference type="Pfam" id="PF01168">
    <property type="entry name" value="Ala_racemase_N"/>
    <property type="match status" value="1"/>
</dbReference>
<dbReference type="GO" id="GO:0008721">
    <property type="term" value="F:D-serine ammonia-lyase activity"/>
    <property type="evidence" value="ECO:0007669"/>
    <property type="project" value="TreeGrafter"/>
</dbReference>
<accession>A0A0M6ZID5</accession>
<dbReference type="GO" id="GO:0036088">
    <property type="term" value="P:D-serine catabolic process"/>
    <property type="evidence" value="ECO:0007669"/>
    <property type="project" value="TreeGrafter"/>
</dbReference>
<evidence type="ECO:0000256" key="1">
    <source>
        <dbReference type="ARBA" id="ARBA00005323"/>
    </source>
</evidence>
<organism evidence="4 5">
    <name type="scientific">Roseibium album</name>
    <dbReference type="NCBI Taxonomy" id="311410"/>
    <lineage>
        <taxon>Bacteria</taxon>
        <taxon>Pseudomonadati</taxon>
        <taxon>Pseudomonadota</taxon>
        <taxon>Alphaproteobacteria</taxon>
        <taxon>Hyphomicrobiales</taxon>
        <taxon>Stappiaceae</taxon>
        <taxon>Roseibium</taxon>
    </lineage>
</organism>
<dbReference type="EC" id="4.3.1.27" evidence="4"/>
<dbReference type="Gene3D" id="2.40.37.20">
    <property type="entry name" value="D-serine dehydratase-like domain"/>
    <property type="match status" value="1"/>
</dbReference>
<proteinExistence type="inferred from homology"/>
<evidence type="ECO:0000259" key="3">
    <source>
        <dbReference type="SMART" id="SM01119"/>
    </source>
</evidence>
<evidence type="ECO:0000313" key="5">
    <source>
        <dbReference type="Proteomes" id="UP000049983"/>
    </source>
</evidence>